<evidence type="ECO:0000256" key="1">
    <source>
        <dbReference type="ARBA" id="ARBA00006484"/>
    </source>
</evidence>
<dbReference type="PROSITE" id="PS00061">
    <property type="entry name" value="ADH_SHORT"/>
    <property type="match status" value="1"/>
</dbReference>
<dbReference type="CDD" id="cd05233">
    <property type="entry name" value="SDR_c"/>
    <property type="match status" value="1"/>
</dbReference>
<dbReference type="PANTHER" id="PTHR42879">
    <property type="entry name" value="3-OXOACYL-(ACYL-CARRIER-PROTEIN) REDUCTASE"/>
    <property type="match status" value="1"/>
</dbReference>
<protein>
    <submittedName>
        <fullName evidence="4">3-oxoacyl-ACP reductase</fullName>
    </submittedName>
</protein>
<evidence type="ECO:0000313" key="5">
    <source>
        <dbReference type="Proteomes" id="UP000644020"/>
    </source>
</evidence>
<sequence length="257" mass="26625">MDLTGTTALITGGTRGIGLAIADTLHRHGARIVVTGRDEERGRQALERLGGGDGVSFCAADATRRADAERAVDTVVDRYGHLDVVVNNVGGATDFATVAEISDDTWHRTLALNLDSALYTTRRALAHLVPQRSGRIVSVSSMEGRDPDPGLCAYAAAKHALIGLTRVLAKEVGPYGVTANCVCPGAVETDWVVEQGPRAARVLGTDYAGLIGHFTGRTATGRLTRPEEVAAAVLLLASPEGSGITGSCLAVDGGATV</sequence>
<comment type="caution">
    <text evidence="4">The sequence shown here is derived from an EMBL/GenBank/DDBJ whole genome shotgun (WGS) entry which is preliminary data.</text>
</comment>
<name>A0A918T849_9ACTN</name>
<dbReference type="InterPro" id="IPR020904">
    <property type="entry name" value="Sc_DH/Rdtase_CS"/>
</dbReference>
<dbReference type="SUPFAM" id="SSF51735">
    <property type="entry name" value="NAD(P)-binding Rossmann-fold domains"/>
    <property type="match status" value="1"/>
</dbReference>
<feature type="domain" description="Ketoreductase" evidence="3">
    <location>
        <begin position="6"/>
        <end position="205"/>
    </location>
</feature>
<reference evidence="4" key="2">
    <citation type="submission" date="2020-09" db="EMBL/GenBank/DDBJ databases">
        <authorList>
            <person name="Sun Q."/>
            <person name="Ohkuma M."/>
        </authorList>
    </citation>
    <scope>NUCLEOTIDE SEQUENCE</scope>
    <source>
        <strain evidence="4">JCM 4518</strain>
    </source>
</reference>
<dbReference type="InterPro" id="IPR036291">
    <property type="entry name" value="NAD(P)-bd_dom_sf"/>
</dbReference>
<dbReference type="PANTHER" id="PTHR42879:SF2">
    <property type="entry name" value="3-OXOACYL-[ACYL-CARRIER-PROTEIN] REDUCTASE FABG"/>
    <property type="match status" value="1"/>
</dbReference>
<evidence type="ECO:0000259" key="3">
    <source>
        <dbReference type="SMART" id="SM00822"/>
    </source>
</evidence>
<dbReference type="RefSeq" id="WP_189982872.1">
    <property type="nucleotide sequence ID" value="NZ_BMUL01000022.1"/>
</dbReference>
<evidence type="ECO:0000313" key="4">
    <source>
        <dbReference type="EMBL" id="GHB07616.1"/>
    </source>
</evidence>
<comment type="similarity">
    <text evidence="1">Belongs to the short-chain dehydrogenases/reductases (SDR) family.</text>
</comment>
<dbReference type="PRINTS" id="PR00080">
    <property type="entry name" value="SDRFAMILY"/>
</dbReference>
<reference evidence="4" key="1">
    <citation type="journal article" date="2014" name="Int. J. Syst. Evol. Microbiol.">
        <title>Complete genome sequence of Corynebacterium casei LMG S-19264T (=DSM 44701T), isolated from a smear-ripened cheese.</title>
        <authorList>
            <consortium name="US DOE Joint Genome Institute (JGI-PGF)"/>
            <person name="Walter F."/>
            <person name="Albersmeier A."/>
            <person name="Kalinowski J."/>
            <person name="Ruckert C."/>
        </authorList>
    </citation>
    <scope>NUCLEOTIDE SEQUENCE</scope>
    <source>
        <strain evidence="4">JCM 4518</strain>
    </source>
</reference>
<dbReference type="SMART" id="SM00822">
    <property type="entry name" value="PKS_KR"/>
    <property type="match status" value="1"/>
</dbReference>
<accession>A0A918T849</accession>
<dbReference type="InterPro" id="IPR002347">
    <property type="entry name" value="SDR_fam"/>
</dbReference>
<dbReference type="InterPro" id="IPR050259">
    <property type="entry name" value="SDR"/>
</dbReference>
<proteinExistence type="inferred from homology"/>
<keyword evidence="5" id="KW-1185">Reference proteome</keyword>
<dbReference type="AlphaFoldDB" id="A0A918T849"/>
<dbReference type="NCBIfam" id="NF005559">
    <property type="entry name" value="PRK07231.1"/>
    <property type="match status" value="1"/>
</dbReference>
<dbReference type="FunFam" id="3.40.50.720:FF:000084">
    <property type="entry name" value="Short-chain dehydrogenase reductase"/>
    <property type="match status" value="1"/>
</dbReference>
<dbReference type="Pfam" id="PF13561">
    <property type="entry name" value="adh_short_C2"/>
    <property type="match status" value="1"/>
</dbReference>
<dbReference type="EMBL" id="BMUL01000022">
    <property type="protein sequence ID" value="GHB07616.1"/>
    <property type="molecule type" value="Genomic_DNA"/>
</dbReference>
<dbReference type="GO" id="GO:0032787">
    <property type="term" value="P:monocarboxylic acid metabolic process"/>
    <property type="evidence" value="ECO:0007669"/>
    <property type="project" value="UniProtKB-ARBA"/>
</dbReference>
<dbReference type="GO" id="GO:0016491">
    <property type="term" value="F:oxidoreductase activity"/>
    <property type="evidence" value="ECO:0007669"/>
    <property type="project" value="UniProtKB-KW"/>
</dbReference>
<evidence type="ECO:0000256" key="2">
    <source>
        <dbReference type="ARBA" id="ARBA00023002"/>
    </source>
</evidence>
<organism evidence="4 5">
    <name type="scientific">Streptomyces termitum</name>
    <dbReference type="NCBI Taxonomy" id="67368"/>
    <lineage>
        <taxon>Bacteria</taxon>
        <taxon>Bacillati</taxon>
        <taxon>Actinomycetota</taxon>
        <taxon>Actinomycetes</taxon>
        <taxon>Kitasatosporales</taxon>
        <taxon>Streptomycetaceae</taxon>
        <taxon>Streptomyces</taxon>
    </lineage>
</organism>
<dbReference type="InterPro" id="IPR057326">
    <property type="entry name" value="KR_dom"/>
</dbReference>
<dbReference type="Proteomes" id="UP000644020">
    <property type="component" value="Unassembled WGS sequence"/>
</dbReference>
<gene>
    <name evidence="4" type="primary">fabG</name>
    <name evidence="4" type="ORF">GCM10010305_58480</name>
</gene>
<dbReference type="PRINTS" id="PR00081">
    <property type="entry name" value="GDHRDH"/>
</dbReference>
<keyword evidence="2" id="KW-0560">Oxidoreductase</keyword>
<dbReference type="Gene3D" id="3.40.50.720">
    <property type="entry name" value="NAD(P)-binding Rossmann-like Domain"/>
    <property type="match status" value="1"/>
</dbReference>